<dbReference type="UniPathway" id="UPA00138"/>
<proteinExistence type="inferred from homology"/>
<gene>
    <name evidence="7" type="primary">tpiA</name>
    <name evidence="9" type="ORF">SAMN05444274_102258</name>
</gene>
<dbReference type="FunFam" id="3.20.20.70:FF:000016">
    <property type="entry name" value="Triosephosphate isomerase"/>
    <property type="match status" value="1"/>
</dbReference>
<name>A0A1M4VZZ7_9BACT</name>
<feature type="active site" description="Electrophile" evidence="7">
    <location>
        <position position="97"/>
    </location>
</feature>
<dbReference type="Proteomes" id="UP000184164">
    <property type="component" value="Unassembled WGS sequence"/>
</dbReference>
<evidence type="ECO:0000256" key="3">
    <source>
        <dbReference type="ARBA" id="ARBA00022432"/>
    </source>
</evidence>
<evidence type="ECO:0000256" key="8">
    <source>
        <dbReference type="RuleBase" id="RU363013"/>
    </source>
</evidence>
<dbReference type="InterPro" id="IPR020861">
    <property type="entry name" value="Triosephosphate_isomerase_AS"/>
</dbReference>
<dbReference type="AlphaFoldDB" id="A0A1M4VZZ7"/>
<keyword evidence="3 7" id="KW-0312">Gluconeogenesis</keyword>
<comment type="similarity">
    <text evidence="2 7 8">Belongs to the triosephosphate isomerase family.</text>
</comment>
<evidence type="ECO:0000256" key="7">
    <source>
        <dbReference type="HAMAP-Rule" id="MF_00147"/>
    </source>
</evidence>
<dbReference type="EC" id="5.3.1.1" evidence="7 8"/>
<feature type="binding site" evidence="7">
    <location>
        <position position="175"/>
    </location>
    <ligand>
        <name>substrate</name>
    </ligand>
</feature>
<evidence type="ECO:0000256" key="4">
    <source>
        <dbReference type="ARBA" id="ARBA00022490"/>
    </source>
</evidence>
<dbReference type="GO" id="GO:0006096">
    <property type="term" value="P:glycolytic process"/>
    <property type="evidence" value="ECO:0007669"/>
    <property type="project" value="UniProtKB-UniRule"/>
</dbReference>
<dbReference type="GO" id="GO:0006094">
    <property type="term" value="P:gluconeogenesis"/>
    <property type="evidence" value="ECO:0007669"/>
    <property type="project" value="UniProtKB-UniRule"/>
</dbReference>
<dbReference type="CDD" id="cd00311">
    <property type="entry name" value="TIM"/>
    <property type="match status" value="1"/>
</dbReference>
<dbReference type="GO" id="GO:0004807">
    <property type="term" value="F:triose-phosphate isomerase activity"/>
    <property type="evidence" value="ECO:0007669"/>
    <property type="project" value="UniProtKB-UniRule"/>
</dbReference>
<feature type="binding site" evidence="7">
    <location>
        <begin position="9"/>
        <end position="11"/>
    </location>
    <ligand>
        <name>substrate</name>
    </ligand>
</feature>
<feature type="active site" description="Proton acceptor" evidence="7">
    <location>
        <position position="169"/>
    </location>
</feature>
<dbReference type="PROSITE" id="PS51440">
    <property type="entry name" value="TIM_2"/>
    <property type="match status" value="1"/>
</dbReference>
<dbReference type="InterPro" id="IPR000652">
    <property type="entry name" value="Triosephosphate_isomerase"/>
</dbReference>
<evidence type="ECO:0000256" key="2">
    <source>
        <dbReference type="ARBA" id="ARBA00007422"/>
    </source>
</evidence>
<keyword evidence="5 7" id="KW-0324">Glycolysis</keyword>
<dbReference type="GO" id="GO:0046166">
    <property type="term" value="P:glyceraldehyde-3-phosphate biosynthetic process"/>
    <property type="evidence" value="ECO:0007669"/>
    <property type="project" value="TreeGrafter"/>
</dbReference>
<dbReference type="GO" id="GO:0005829">
    <property type="term" value="C:cytosol"/>
    <property type="evidence" value="ECO:0007669"/>
    <property type="project" value="TreeGrafter"/>
</dbReference>
<evidence type="ECO:0000256" key="5">
    <source>
        <dbReference type="ARBA" id="ARBA00023152"/>
    </source>
</evidence>
<organism evidence="9 10">
    <name type="scientific">Mariniphaga anaerophila</name>
    <dbReference type="NCBI Taxonomy" id="1484053"/>
    <lineage>
        <taxon>Bacteria</taxon>
        <taxon>Pseudomonadati</taxon>
        <taxon>Bacteroidota</taxon>
        <taxon>Bacteroidia</taxon>
        <taxon>Marinilabiliales</taxon>
        <taxon>Prolixibacteraceae</taxon>
        <taxon>Mariniphaga</taxon>
    </lineage>
</organism>
<keyword evidence="4 7" id="KW-0963">Cytoplasm</keyword>
<dbReference type="PANTHER" id="PTHR21139">
    <property type="entry name" value="TRIOSEPHOSPHATE ISOMERASE"/>
    <property type="match status" value="1"/>
</dbReference>
<keyword evidence="10" id="KW-1185">Reference proteome</keyword>
<dbReference type="UniPathway" id="UPA00109">
    <property type="reaction ID" value="UER00189"/>
</dbReference>
<dbReference type="PANTHER" id="PTHR21139:SF42">
    <property type="entry name" value="TRIOSEPHOSPHATE ISOMERASE"/>
    <property type="match status" value="1"/>
</dbReference>
<evidence type="ECO:0000313" key="9">
    <source>
        <dbReference type="EMBL" id="SHE74292.1"/>
    </source>
</evidence>
<dbReference type="STRING" id="1484053.SAMN05444274_102258"/>
<evidence type="ECO:0000256" key="1">
    <source>
        <dbReference type="ARBA" id="ARBA00004680"/>
    </source>
</evidence>
<dbReference type="Pfam" id="PF00121">
    <property type="entry name" value="TIM"/>
    <property type="match status" value="1"/>
</dbReference>
<evidence type="ECO:0000313" key="10">
    <source>
        <dbReference type="Proteomes" id="UP000184164"/>
    </source>
</evidence>
<comment type="catalytic activity">
    <reaction evidence="7 8">
        <text>D-glyceraldehyde 3-phosphate = dihydroxyacetone phosphate</text>
        <dbReference type="Rhea" id="RHEA:18585"/>
        <dbReference type="ChEBI" id="CHEBI:57642"/>
        <dbReference type="ChEBI" id="CHEBI:59776"/>
        <dbReference type="EC" id="5.3.1.1"/>
    </reaction>
</comment>
<reference evidence="9 10" key="1">
    <citation type="submission" date="2016-11" db="EMBL/GenBank/DDBJ databases">
        <authorList>
            <person name="Jaros S."/>
            <person name="Januszkiewicz K."/>
            <person name="Wedrychowicz H."/>
        </authorList>
    </citation>
    <scope>NUCLEOTIDE SEQUENCE [LARGE SCALE GENOMIC DNA]</scope>
    <source>
        <strain evidence="9 10">DSM 26910</strain>
    </source>
</reference>
<dbReference type="HAMAP" id="MF_00147_B">
    <property type="entry name" value="TIM_B"/>
    <property type="match status" value="1"/>
</dbReference>
<feature type="binding site" evidence="7">
    <location>
        <begin position="236"/>
        <end position="237"/>
    </location>
    <ligand>
        <name>substrate</name>
    </ligand>
</feature>
<evidence type="ECO:0000256" key="6">
    <source>
        <dbReference type="ARBA" id="ARBA00023235"/>
    </source>
</evidence>
<dbReference type="Gene3D" id="3.20.20.70">
    <property type="entry name" value="Aldolase class I"/>
    <property type="match status" value="1"/>
</dbReference>
<sequence length="252" mass="27144">MRKKIVAGNWKCNTNLQEGVELAKAVDTLVAKEAADDVVVVLGVPFTHLTKVAETVNTNRIGVSAQNCAAEAKGAFTGEVSAEMVKSTGAKYVILGHSERREYYGETSEILNKKLALALENGLTPIYCCGEPLEVREAEAQNEFVKKQLTETIFNLPVDEFKKLILAYEPIWAIGTGKTASSEQAQEIHAFIRSIIAEKFGNDVAEETSILYGGSCKPGNAKELFANKDVDGGLIGGAALKAEDFLGIIKGF</sequence>
<comment type="pathway">
    <text evidence="7 8">Carbohydrate biosynthesis; gluconeogenesis.</text>
</comment>
<comment type="function">
    <text evidence="7">Involved in the gluconeogenesis. Catalyzes stereospecifically the conversion of dihydroxyacetone phosphate (DHAP) to D-glyceraldehyde-3-phosphate (G3P).</text>
</comment>
<protein>
    <recommendedName>
        <fullName evidence="7 8">Triosephosphate isomerase</fullName>
        <shortName evidence="7">TIM</shortName>
        <shortName evidence="7">TPI</shortName>
        <ecNumber evidence="7 8">5.3.1.1</ecNumber>
    </recommendedName>
    <alternativeName>
        <fullName evidence="7">Triose-phosphate isomerase</fullName>
    </alternativeName>
</protein>
<feature type="binding site" evidence="7">
    <location>
        <position position="215"/>
    </location>
    <ligand>
        <name>substrate</name>
    </ligand>
</feature>
<dbReference type="NCBIfam" id="TIGR00419">
    <property type="entry name" value="tim"/>
    <property type="match status" value="1"/>
</dbReference>
<dbReference type="SUPFAM" id="SSF51351">
    <property type="entry name" value="Triosephosphate isomerase (TIM)"/>
    <property type="match status" value="1"/>
</dbReference>
<dbReference type="PROSITE" id="PS00171">
    <property type="entry name" value="TIM_1"/>
    <property type="match status" value="1"/>
</dbReference>
<comment type="subunit">
    <text evidence="7 8">Homodimer.</text>
</comment>
<dbReference type="InterPro" id="IPR013785">
    <property type="entry name" value="Aldolase_TIM"/>
</dbReference>
<dbReference type="RefSeq" id="WP_072999340.1">
    <property type="nucleotide sequence ID" value="NZ_FQUM01000002.1"/>
</dbReference>
<dbReference type="GO" id="GO:0019563">
    <property type="term" value="P:glycerol catabolic process"/>
    <property type="evidence" value="ECO:0007669"/>
    <property type="project" value="TreeGrafter"/>
</dbReference>
<keyword evidence="6 7" id="KW-0413">Isomerase</keyword>
<accession>A0A1M4VZZ7</accession>
<dbReference type="InterPro" id="IPR035990">
    <property type="entry name" value="TIM_sf"/>
</dbReference>
<dbReference type="InterPro" id="IPR022896">
    <property type="entry name" value="TrioseP_Isoase_bac/euk"/>
</dbReference>
<comment type="subcellular location">
    <subcellularLocation>
        <location evidence="7 8">Cytoplasm</location>
    </subcellularLocation>
</comment>
<dbReference type="EMBL" id="FQUM01000002">
    <property type="protein sequence ID" value="SHE74292.1"/>
    <property type="molecule type" value="Genomic_DNA"/>
</dbReference>
<dbReference type="OrthoDB" id="9809429at2"/>
<comment type="pathway">
    <text evidence="1 7 8">Carbohydrate degradation; glycolysis; D-glyceraldehyde 3-phosphate from glycerone phosphate: step 1/1.</text>
</comment>